<dbReference type="InterPro" id="IPR013103">
    <property type="entry name" value="RVT_2"/>
</dbReference>
<dbReference type="Pfam" id="PF07727">
    <property type="entry name" value="RVT_2"/>
    <property type="match status" value="1"/>
</dbReference>
<gene>
    <name evidence="2" type="ORF">U9M48_031615</name>
</gene>
<proteinExistence type="predicted"/>
<protein>
    <recommendedName>
        <fullName evidence="1">Reverse transcriptase Ty1/copia-type domain-containing protein</fullName>
    </recommendedName>
</protein>
<dbReference type="EMBL" id="CP144751">
    <property type="protein sequence ID" value="WVZ84592.1"/>
    <property type="molecule type" value="Genomic_DNA"/>
</dbReference>
<evidence type="ECO:0000259" key="1">
    <source>
        <dbReference type="Pfam" id="PF07727"/>
    </source>
</evidence>
<evidence type="ECO:0000313" key="3">
    <source>
        <dbReference type="Proteomes" id="UP001341281"/>
    </source>
</evidence>
<sequence length="131" mass="14580">MPLYCATPLPQQANVVFGKWIFKHKVRVDGSFERYKAGCVLRGFTQHPGIDYAETFSPVVMPATPIHQLDIKNAFLHGTPIEQPSGFEDPAHPGYVCRLNNLCMDSSRHPVSVFCTSNAPWNAFVGVCINM</sequence>
<evidence type="ECO:0000313" key="2">
    <source>
        <dbReference type="EMBL" id="WVZ84592.1"/>
    </source>
</evidence>
<feature type="domain" description="Reverse transcriptase Ty1/copia-type" evidence="1">
    <location>
        <begin position="8"/>
        <end position="101"/>
    </location>
</feature>
<reference evidence="2 3" key="1">
    <citation type="submission" date="2024-02" db="EMBL/GenBank/DDBJ databases">
        <title>High-quality chromosome-scale genome assembly of Pensacola bahiagrass (Paspalum notatum Flugge var. saurae).</title>
        <authorList>
            <person name="Vega J.M."/>
            <person name="Podio M."/>
            <person name="Orjuela J."/>
            <person name="Siena L.A."/>
            <person name="Pessino S.C."/>
            <person name="Combes M.C."/>
            <person name="Mariac C."/>
            <person name="Albertini E."/>
            <person name="Pupilli F."/>
            <person name="Ortiz J.P.A."/>
            <person name="Leblanc O."/>
        </authorList>
    </citation>
    <scope>NUCLEOTIDE SEQUENCE [LARGE SCALE GENOMIC DNA]</scope>
    <source>
        <strain evidence="2">R1</strain>
        <tissue evidence="2">Leaf</tissue>
    </source>
</reference>
<dbReference type="AlphaFoldDB" id="A0AAQ3U649"/>
<accession>A0AAQ3U649</accession>
<keyword evidence="3" id="KW-1185">Reference proteome</keyword>
<name>A0AAQ3U649_PASNO</name>
<dbReference type="Proteomes" id="UP001341281">
    <property type="component" value="Chromosome 07"/>
</dbReference>
<organism evidence="2 3">
    <name type="scientific">Paspalum notatum var. saurae</name>
    <dbReference type="NCBI Taxonomy" id="547442"/>
    <lineage>
        <taxon>Eukaryota</taxon>
        <taxon>Viridiplantae</taxon>
        <taxon>Streptophyta</taxon>
        <taxon>Embryophyta</taxon>
        <taxon>Tracheophyta</taxon>
        <taxon>Spermatophyta</taxon>
        <taxon>Magnoliopsida</taxon>
        <taxon>Liliopsida</taxon>
        <taxon>Poales</taxon>
        <taxon>Poaceae</taxon>
        <taxon>PACMAD clade</taxon>
        <taxon>Panicoideae</taxon>
        <taxon>Andropogonodae</taxon>
        <taxon>Paspaleae</taxon>
        <taxon>Paspalinae</taxon>
        <taxon>Paspalum</taxon>
    </lineage>
</organism>